<dbReference type="Pfam" id="PF07647">
    <property type="entry name" value="SAM_2"/>
    <property type="match status" value="1"/>
</dbReference>
<accession>A0A674NEW2</accession>
<dbReference type="FunFam" id="1.25.40.20:FF:000021">
    <property type="entry name" value="Poly [ADP-ribose] polymerase"/>
    <property type="match status" value="1"/>
</dbReference>
<evidence type="ECO:0000313" key="10">
    <source>
        <dbReference type="Proteomes" id="UP000005226"/>
    </source>
</evidence>
<dbReference type="PRINTS" id="PR01415">
    <property type="entry name" value="ANKYRIN"/>
</dbReference>
<dbReference type="SUPFAM" id="SSF56399">
    <property type="entry name" value="ADP-ribosylation"/>
    <property type="match status" value="1"/>
</dbReference>
<dbReference type="Gene3D" id="1.25.40.20">
    <property type="entry name" value="Ankyrin repeat-containing domain"/>
    <property type="match status" value="5"/>
</dbReference>
<dbReference type="InterPro" id="IPR001660">
    <property type="entry name" value="SAM"/>
</dbReference>
<reference evidence="9 10" key="1">
    <citation type="journal article" date="2011" name="Genome Biol. Evol.">
        <title>Integration of the genetic map and genome assembly of fugu facilitates insights into distinct features of genome evolution in teleosts and mammals.</title>
        <authorList>
            <person name="Kai W."/>
            <person name="Kikuchi K."/>
            <person name="Tohari S."/>
            <person name="Chew A.K."/>
            <person name="Tay A."/>
            <person name="Fujiwara A."/>
            <person name="Hosoya S."/>
            <person name="Suetake H."/>
            <person name="Naruse K."/>
            <person name="Brenner S."/>
            <person name="Suzuki Y."/>
            <person name="Venkatesh B."/>
        </authorList>
    </citation>
    <scope>NUCLEOTIDE SEQUENCE [LARGE SCALE GENOMIC DNA]</scope>
</reference>
<dbReference type="Gene3D" id="3.90.228.10">
    <property type="match status" value="1"/>
</dbReference>
<feature type="repeat" description="ANK" evidence="4">
    <location>
        <begin position="630"/>
        <end position="662"/>
    </location>
</feature>
<feature type="repeat" description="ANK" evidence="4">
    <location>
        <begin position="537"/>
        <end position="569"/>
    </location>
</feature>
<feature type="repeat" description="ANK" evidence="4">
    <location>
        <begin position="195"/>
        <end position="227"/>
    </location>
</feature>
<feature type="repeat" description="ANK" evidence="4">
    <location>
        <begin position="381"/>
        <end position="413"/>
    </location>
</feature>
<dbReference type="Gene3D" id="1.10.150.50">
    <property type="entry name" value="Transcription Factor, Ets-1"/>
    <property type="match status" value="1"/>
</dbReference>
<keyword evidence="1" id="KW-0677">Repeat</keyword>
<feature type="repeat" description="ANK" evidence="4">
    <location>
        <begin position="739"/>
        <end position="771"/>
    </location>
</feature>
<feature type="domain" description="SAM" evidence="7">
    <location>
        <begin position="881"/>
        <end position="940"/>
    </location>
</feature>
<feature type="repeat" description="ANK" evidence="4">
    <location>
        <begin position="348"/>
        <end position="380"/>
    </location>
</feature>
<name>A0A674NEW2_TAKRU</name>
<evidence type="ECO:0000256" key="1">
    <source>
        <dbReference type="ARBA" id="ARBA00022737"/>
    </source>
</evidence>
<dbReference type="FunFam" id="3.90.228.10:FF:000001">
    <property type="entry name" value="Poly [ADP-ribose] polymerase tankyrase-2"/>
    <property type="match status" value="1"/>
</dbReference>
<comment type="similarity">
    <text evidence="3">Belongs to the ARTD/PARP family.</text>
</comment>
<dbReference type="Pfam" id="PF00644">
    <property type="entry name" value="PARP"/>
    <property type="match status" value="1"/>
</dbReference>
<dbReference type="CDD" id="cd01438">
    <property type="entry name" value="tankyrase_like"/>
    <property type="match status" value="1"/>
</dbReference>
<keyword evidence="10" id="KW-1185">Reference proteome</keyword>
<feature type="repeat" description="ANK" evidence="4">
    <location>
        <begin position="663"/>
        <end position="695"/>
    </location>
</feature>
<dbReference type="InterPro" id="IPR013761">
    <property type="entry name" value="SAM/pointed_sf"/>
</dbReference>
<dbReference type="GO" id="GO:1904108">
    <property type="term" value="P:protein localization to ciliary inversin compartment"/>
    <property type="evidence" value="ECO:0007669"/>
    <property type="project" value="TreeGrafter"/>
</dbReference>
<dbReference type="FunFam" id="1.25.40.20:FF:000009">
    <property type="entry name" value="Poly [ADP-ribose] polymerase"/>
    <property type="match status" value="1"/>
</dbReference>
<feature type="repeat" description="ANK" evidence="4">
    <location>
        <begin position="504"/>
        <end position="536"/>
    </location>
</feature>
<dbReference type="GO" id="GO:0003950">
    <property type="term" value="F:NAD+ poly-ADP-ribosyltransferase activity"/>
    <property type="evidence" value="ECO:0007669"/>
    <property type="project" value="UniProtKB-UniRule"/>
</dbReference>
<dbReference type="InterPro" id="IPR012317">
    <property type="entry name" value="Poly(ADP-ribose)pol_cat_dom"/>
</dbReference>
<proteinExistence type="inferred from homology"/>
<evidence type="ECO:0000313" key="9">
    <source>
        <dbReference type="Ensembl" id="ENSTRUP00000071756.1"/>
    </source>
</evidence>
<evidence type="ECO:0000256" key="4">
    <source>
        <dbReference type="PROSITE-ProRule" id="PRU00023"/>
    </source>
</evidence>
<keyword evidence="5" id="KW-0328">Glycosyltransferase</keyword>
<dbReference type="Pfam" id="PF13637">
    <property type="entry name" value="Ank_4"/>
    <property type="match status" value="1"/>
</dbReference>
<feature type="domain" description="PARP catalytic" evidence="8">
    <location>
        <begin position="963"/>
        <end position="1168"/>
    </location>
</feature>
<evidence type="ECO:0000256" key="2">
    <source>
        <dbReference type="ARBA" id="ARBA00023043"/>
    </source>
</evidence>
<feature type="repeat" description="ANK" evidence="4">
    <location>
        <begin position="468"/>
        <end position="503"/>
    </location>
</feature>
<dbReference type="SUPFAM" id="SSF48403">
    <property type="entry name" value="Ankyrin repeat"/>
    <property type="match status" value="2"/>
</dbReference>
<evidence type="ECO:0000256" key="3">
    <source>
        <dbReference type="ARBA" id="ARBA00024347"/>
    </source>
</evidence>
<dbReference type="GO" id="GO:0030315">
    <property type="term" value="C:T-tubule"/>
    <property type="evidence" value="ECO:0007669"/>
    <property type="project" value="TreeGrafter"/>
</dbReference>
<evidence type="ECO:0000256" key="5">
    <source>
        <dbReference type="RuleBase" id="RU362114"/>
    </source>
</evidence>
<dbReference type="FunFam" id="1.25.40.20:FF:000024">
    <property type="entry name" value="Poly [ADP-ribose] polymerase"/>
    <property type="match status" value="1"/>
</dbReference>
<organism evidence="9 10">
    <name type="scientific">Takifugu rubripes</name>
    <name type="common">Japanese pufferfish</name>
    <name type="synonym">Fugu rubripes</name>
    <dbReference type="NCBI Taxonomy" id="31033"/>
    <lineage>
        <taxon>Eukaryota</taxon>
        <taxon>Metazoa</taxon>
        <taxon>Chordata</taxon>
        <taxon>Craniata</taxon>
        <taxon>Vertebrata</taxon>
        <taxon>Euteleostomi</taxon>
        <taxon>Actinopterygii</taxon>
        <taxon>Neopterygii</taxon>
        <taxon>Teleostei</taxon>
        <taxon>Neoteleostei</taxon>
        <taxon>Acanthomorphata</taxon>
        <taxon>Eupercaria</taxon>
        <taxon>Tetraodontiformes</taxon>
        <taxon>Tetradontoidea</taxon>
        <taxon>Tetraodontidae</taxon>
        <taxon>Takifugu</taxon>
    </lineage>
</organism>
<feature type="compositionally biased region" description="Low complexity" evidence="6">
    <location>
        <begin position="62"/>
        <end position="115"/>
    </location>
</feature>
<dbReference type="Pfam" id="PF00023">
    <property type="entry name" value="Ank"/>
    <property type="match status" value="2"/>
</dbReference>
<dbReference type="PANTHER" id="PTHR24178:SF9">
    <property type="entry name" value="ANK_REP_REGION DOMAIN-CONTAINING PROTEIN"/>
    <property type="match status" value="1"/>
</dbReference>
<dbReference type="Proteomes" id="UP000005226">
    <property type="component" value="Chromosome 6"/>
</dbReference>
<dbReference type="PROSITE" id="PS51059">
    <property type="entry name" value="PARP_CATALYTIC"/>
    <property type="match status" value="1"/>
</dbReference>
<dbReference type="FunFam" id="1.10.150.50:FF:000012">
    <property type="entry name" value="Poly [ADP-ribose] polymerase"/>
    <property type="match status" value="1"/>
</dbReference>
<evidence type="ECO:0000256" key="6">
    <source>
        <dbReference type="SAM" id="MobiDB-lite"/>
    </source>
</evidence>
<protein>
    <recommendedName>
        <fullName evidence="5">Poly [ADP-ribose] polymerase</fullName>
        <shortName evidence="5">PARP</shortName>
        <ecNumber evidence="5">2.4.2.-</ecNumber>
    </recommendedName>
</protein>
<dbReference type="AlphaFoldDB" id="A0A674NEW2"/>
<dbReference type="PANTHER" id="PTHR24178">
    <property type="entry name" value="MOLTING PROTEIN MLT-4"/>
    <property type="match status" value="1"/>
</dbReference>
<dbReference type="Pfam" id="PF13857">
    <property type="entry name" value="Ank_5"/>
    <property type="match status" value="1"/>
</dbReference>
<dbReference type="InterPro" id="IPR002110">
    <property type="entry name" value="Ankyrin_rpt"/>
</dbReference>
<feature type="repeat" description="ANK" evidence="4">
    <location>
        <begin position="315"/>
        <end position="347"/>
    </location>
</feature>
<feature type="repeat" description="ANK" evidence="4">
    <location>
        <begin position="228"/>
        <end position="260"/>
    </location>
</feature>
<dbReference type="Gene3D" id="6.20.320.10">
    <property type="match status" value="1"/>
</dbReference>
<feature type="region of interest" description="Disordered" evidence="6">
    <location>
        <begin position="1"/>
        <end position="123"/>
    </location>
</feature>
<evidence type="ECO:0000259" key="7">
    <source>
        <dbReference type="PROSITE" id="PS50105"/>
    </source>
</evidence>
<dbReference type="InterPro" id="IPR036770">
    <property type="entry name" value="Ankyrin_rpt-contain_sf"/>
</dbReference>
<dbReference type="EC" id="2.4.2.-" evidence="5"/>
<dbReference type="PROSITE" id="PS50297">
    <property type="entry name" value="ANK_REP_REGION"/>
    <property type="match status" value="12"/>
</dbReference>
<reference evidence="9" key="2">
    <citation type="submission" date="2025-08" db="UniProtKB">
        <authorList>
            <consortium name="Ensembl"/>
        </authorList>
    </citation>
    <scope>IDENTIFICATION</scope>
</reference>
<dbReference type="SMART" id="SM00454">
    <property type="entry name" value="SAM"/>
    <property type="match status" value="1"/>
</dbReference>
<feature type="compositionally biased region" description="Low complexity" evidence="6">
    <location>
        <begin position="8"/>
        <end position="30"/>
    </location>
</feature>
<sequence length="1178" mass="126314">MATSRRTSQQQQQQPPNLQSSPPRGSSLLGGPPGSPSAATDDAPLPPRGAMEDAAEGEEAPESPTTAAASPVLALTASSSSSSGGSSSSSNGPSSTVSSPTTTESSGTSSVSTPESGGGNPCSGAANGAFRELFEACRNGDVSRVKKLVDAVNVNAKDMAGRKSTPLHFAAGFGRKDVVDHLLRTGANVHARDDGGLIPLHNACSFGHSEVVSLLLCQGADPNARDNWNYTPLHEAAIKGKIDVCIVLLQHGADPNIRNTDGKSALDLAEPSAKAVLTGEYKKDELLEAARSGNEEKLMALLTPLNVNCHASDGRKSTPLHLAAGYNRVRIVQLLLQHGADVHAKDKGGLVPLHNACSYGHYEVTELLLKHGACVNAMDLWQFTPLHEAASKNRVEVCSLLLSHGADPTLLNCHSKSSVDMAPTPELKERLTYEFKGHSLLQAAREADVAKAKKSLVLEIINFKHPHTHETALHCAVASPHPKRKQVTELLLRKGANVNEKNKDFMTPLHVAAERAHNDVMEVLQKHGAKVNALDTLGQTALHRAALAGHLQTCRLLLGYGADASLVSLQGFTAAQMGNEAVQQILSENVPVRNSDVDYRLLEAAKAGDLDTVKSLCTAQNVNCRDLEGRHSTPLHFAAGYNRVSVVEYLLHHGADVHAKDKGGLVPLHNACSYGHYEVAELLVRHGASVNVADLWKFTPLHEAAAKGKYEICKLLLKHVDIAALLIKYNTCVNATDKWAFTPLHEAAQKGRTQLCALLLAHGADPTMKNQEGQTPLDLATADDIRALLIDAMPPDALPSCLKPQATVVSASVVSTGAAGGVVISPSPSPSCLSAASSIDNLTTPLGELAVGGAAGSVDVTSVSDRKEGEGTDVRSLLDMTINQFLKSLGLEHLRDIFQREQISLDVLADMGHEELKEIGINAYGHRHKLIKGIERLLGGQQGGNPYLTFHCSSQGTVLIDLATDDKEFQSVEEELQSTIREHRDGGNAGGVFSRYNIIKIQKVVNKKLRERYAHRQKEIADENHNHHNERMLFHGSPFINAIIHKGFDERHAYIGGMFGAGIYFAENSSKSNQYVYGIGGGTGCPTHKDRSCYVCHRQMLFCRVTLGKSFLQFSAMKMAHAPPGHHSVIGRPSVNGLAYAEYVIYRGEQAYPEYLITYQIVKPESPAAPAAASEQKS</sequence>
<feature type="repeat" description="ANK" evidence="4">
    <location>
        <begin position="162"/>
        <end position="194"/>
    </location>
</feature>
<dbReference type="GO" id="GO:0036371">
    <property type="term" value="P:protein localization to T-tubule"/>
    <property type="evidence" value="ECO:0007669"/>
    <property type="project" value="TreeGrafter"/>
</dbReference>
<dbReference type="GO" id="GO:0055117">
    <property type="term" value="P:regulation of cardiac muscle contraction"/>
    <property type="evidence" value="ECO:0007669"/>
    <property type="project" value="TreeGrafter"/>
</dbReference>
<reference evidence="9" key="3">
    <citation type="submission" date="2025-09" db="UniProtKB">
        <authorList>
            <consortium name="Ensembl"/>
        </authorList>
    </citation>
    <scope>IDENTIFICATION</scope>
</reference>
<keyword evidence="5" id="KW-0808">Transferase</keyword>
<dbReference type="Pfam" id="PF12796">
    <property type="entry name" value="Ank_2"/>
    <property type="match status" value="4"/>
</dbReference>
<keyword evidence="2 4" id="KW-0040">ANK repeat</keyword>
<dbReference type="CDD" id="cd09524">
    <property type="entry name" value="SAM_tankyrase1_2"/>
    <property type="match status" value="1"/>
</dbReference>
<keyword evidence="5" id="KW-0520">NAD</keyword>
<gene>
    <name evidence="9" type="primary">LOC101061340</name>
</gene>
<dbReference type="SUPFAM" id="SSF47769">
    <property type="entry name" value="SAM/Pointed domain"/>
    <property type="match status" value="1"/>
</dbReference>
<dbReference type="PROSITE" id="PS50088">
    <property type="entry name" value="ANK_REPEAT"/>
    <property type="match status" value="12"/>
</dbReference>
<evidence type="ECO:0000259" key="8">
    <source>
        <dbReference type="PROSITE" id="PS51059"/>
    </source>
</evidence>
<dbReference type="PROSITE" id="PS50105">
    <property type="entry name" value="SAM_DOMAIN"/>
    <property type="match status" value="1"/>
</dbReference>
<dbReference type="SMART" id="SM00248">
    <property type="entry name" value="ANK"/>
    <property type="match status" value="16"/>
</dbReference>
<dbReference type="GO" id="GO:0005929">
    <property type="term" value="C:cilium"/>
    <property type="evidence" value="ECO:0007669"/>
    <property type="project" value="TreeGrafter"/>
</dbReference>
<dbReference type="Ensembl" id="ENSTRUT00000073521.1">
    <property type="protein sequence ID" value="ENSTRUP00000071756.1"/>
    <property type="gene ID" value="ENSTRUG00000010911.3"/>
</dbReference>
<dbReference type="GeneTree" id="ENSGT00940000156161"/>